<evidence type="ECO:0000256" key="1">
    <source>
        <dbReference type="ARBA" id="ARBA00007867"/>
    </source>
</evidence>
<evidence type="ECO:0000256" key="3">
    <source>
        <dbReference type="SAM" id="Phobius"/>
    </source>
</evidence>
<dbReference type="Pfam" id="PF01564">
    <property type="entry name" value="Spermine_synth"/>
    <property type="match status" value="1"/>
</dbReference>
<dbReference type="PANTHER" id="PTHR11558:SF11">
    <property type="entry name" value="SPERMIDINE SYNTHASE"/>
    <property type="match status" value="1"/>
</dbReference>
<keyword evidence="2" id="KW-0808">Transferase</keyword>
<feature type="domain" description="PABS" evidence="4">
    <location>
        <begin position="48"/>
        <end position="186"/>
    </location>
</feature>
<keyword evidence="3" id="KW-1133">Transmembrane helix</keyword>
<sequence length="186" mass="21350">MFAWATNLLVDKQKKLKPSFIVSRTYLWETIGLSIGGLIFNFFLITSIFPFPRSLNNQSLKFRYPNLVESVNSLYGNIIVTQKQGQYNFYEGGQLVGSSQETEKSEYLAHLILSQHQEPKKILIVGGGLDGLINEILKYPFIKKVDYLEIDPQLVTTTRKYLPVYLNKALEDPRVKINLVDGRKFL</sequence>
<accession>X0WDZ5</accession>
<dbReference type="AlphaFoldDB" id="X0WDZ5"/>
<evidence type="ECO:0000259" key="4">
    <source>
        <dbReference type="PROSITE" id="PS51006"/>
    </source>
</evidence>
<evidence type="ECO:0000313" key="5">
    <source>
        <dbReference type="EMBL" id="GAG10891.1"/>
    </source>
</evidence>
<dbReference type="GO" id="GO:0004766">
    <property type="term" value="F:spermidine synthase activity"/>
    <property type="evidence" value="ECO:0007669"/>
    <property type="project" value="TreeGrafter"/>
</dbReference>
<dbReference type="GO" id="GO:0005829">
    <property type="term" value="C:cytosol"/>
    <property type="evidence" value="ECO:0007669"/>
    <property type="project" value="TreeGrafter"/>
</dbReference>
<dbReference type="InterPro" id="IPR001045">
    <property type="entry name" value="Spermi_synthase"/>
</dbReference>
<dbReference type="PROSITE" id="PS51006">
    <property type="entry name" value="PABS_2"/>
    <property type="match status" value="1"/>
</dbReference>
<feature type="non-terminal residue" evidence="5">
    <location>
        <position position="186"/>
    </location>
</feature>
<evidence type="ECO:0000256" key="2">
    <source>
        <dbReference type="ARBA" id="ARBA00022679"/>
    </source>
</evidence>
<dbReference type="Gene3D" id="3.40.50.150">
    <property type="entry name" value="Vaccinia Virus protein VP39"/>
    <property type="match status" value="1"/>
</dbReference>
<proteinExistence type="inferred from homology"/>
<dbReference type="GO" id="GO:0008295">
    <property type="term" value="P:spermidine biosynthetic process"/>
    <property type="evidence" value="ECO:0007669"/>
    <property type="project" value="TreeGrafter"/>
</dbReference>
<comment type="similarity">
    <text evidence="1">Belongs to the spermidine/spermine synthase family.</text>
</comment>
<comment type="caution">
    <text evidence="5">The sequence shown here is derived from an EMBL/GenBank/DDBJ whole genome shotgun (WGS) entry which is preliminary data.</text>
</comment>
<dbReference type="SUPFAM" id="SSF53335">
    <property type="entry name" value="S-adenosyl-L-methionine-dependent methyltransferases"/>
    <property type="match status" value="1"/>
</dbReference>
<dbReference type="InterPro" id="IPR029063">
    <property type="entry name" value="SAM-dependent_MTases_sf"/>
</dbReference>
<keyword evidence="3" id="KW-0812">Transmembrane</keyword>
<dbReference type="InterPro" id="IPR030374">
    <property type="entry name" value="PABS"/>
</dbReference>
<keyword evidence="3" id="KW-0472">Membrane</keyword>
<dbReference type="PANTHER" id="PTHR11558">
    <property type="entry name" value="SPERMIDINE/SPERMINE SYNTHASE"/>
    <property type="match status" value="1"/>
</dbReference>
<reference evidence="5" key="1">
    <citation type="journal article" date="2014" name="Front. Microbiol.">
        <title>High frequency of phylogenetically diverse reductive dehalogenase-homologous genes in deep subseafloor sedimentary metagenomes.</title>
        <authorList>
            <person name="Kawai M."/>
            <person name="Futagami T."/>
            <person name="Toyoda A."/>
            <person name="Takaki Y."/>
            <person name="Nishi S."/>
            <person name="Hori S."/>
            <person name="Arai W."/>
            <person name="Tsubouchi T."/>
            <person name="Morono Y."/>
            <person name="Uchiyama I."/>
            <person name="Ito T."/>
            <person name="Fujiyama A."/>
            <person name="Inagaki F."/>
            <person name="Takami H."/>
        </authorList>
    </citation>
    <scope>NUCLEOTIDE SEQUENCE</scope>
    <source>
        <strain evidence="5">Expedition CK06-06</strain>
    </source>
</reference>
<dbReference type="EMBL" id="BARS01029987">
    <property type="protein sequence ID" value="GAG10891.1"/>
    <property type="molecule type" value="Genomic_DNA"/>
</dbReference>
<gene>
    <name evidence="5" type="ORF">S01H1_46809</name>
</gene>
<protein>
    <recommendedName>
        <fullName evidence="4">PABS domain-containing protein</fullName>
    </recommendedName>
</protein>
<name>X0WDZ5_9ZZZZ</name>
<organism evidence="5">
    <name type="scientific">marine sediment metagenome</name>
    <dbReference type="NCBI Taxonomy" id="412755"/>
    <lineage>
        <taxon>unclassified sequences</taxon>
        <taxon>metagenomes</taxon>
        <taxon>ecological metagenomes</taxon>
    </lineage>
</organism>
<feature type="transmembrane region" description="Helical" evidence="3">
    <location>
        <begin position="26"/>
        <end position="51"/>
    </location>
</feature>